<reference evidence="1" key="2">
    <citation type="submission" date="2021-10" db="EMBL/GenBank/DDBJ databases">
        <authorList>
            <person name="Piombo E."/>
        </authorList>
    </citation>
    <scope>NUCLEOTIDE SEQUENCE</scope>
</reference>
<reference evidence="1" key="1">
    <citation type="submission" date="2020-04" db="EMBL/GenBank/DDBJ databases">
        <authorList>
            <person name="Broberg M."/>
        </authorList>
    </citation>
    <scope>NUCLEOTIDE SEQUENCE</scope>
</reference>
<name>A0ACA9UP82_BIOOC</name>
<proteinExistence type="predicted"/>
<organism evidence="1 2">
    <name type="scientific">Clonostachys rosea f. rosea IK726</name>
    <dbReference type="NCBI Taxonomy" id="1349383"/>
    <lineage>
        <taxon>Eukaryota</taxon>
        <taxon>Fungi</taxon>
        <taxon>Dikarya</taxon>
        <taxon>Ascomycota</taxon>
        <taxon>Pezizomycotina</taxon>
        <taxon>Sordariomycetes</taxon>
        <taxon>Hypocreomycetidae</taxon>
        <taxon>Hypocreales</taxon>
        <taxon>Bionectriaceae</taxon>
        <taxon>Clonostachys</taxon>
    </lineage>
</organism>
<keyword evidence="2" id="KW-1185">Reference proteome</keyword>
<accession>A0ACA9UP82</accession>
<evidence type="ECO:0000313" key="1">
    <source>
        <dbReference type="EMBL" id="CAG9954898.1"/>
    </source>
</evidence>
<dbReference type="Proteomes" id="UP000836387">
    <property type="component" value="Unassembled WGS sequence"/>
</dbReference>
<evidence type="ECO:0000313" key="2">
    <source>
        <dbReference type="Proteomes" id="UP000836387"/>
    </source>
</evidence>
<dbReference type="EMBL" id="CADEHS020000578">
    <property type="protein sequence ID" value="CAG9954898.1"/>
    <property type="molecule type" value="Genomic_DNA"/>
</dbReference>
<comment type="caution">
    <text evidence="1">The sequence shown here is derived from an EMBL/GenBank/DDBJ whole genome shotgun (WGS) entry which is preliminary data.</text>
</comment>
<sequence length="91" mass="10083">MPDTFIGTYPTPHDRSNGLRCVSAAFDMSTRAILYKIEVVATAGDDKVSPLCENHGIVVTGKDHALTNRGDNKFSSNDSTLMFQLRIHRMK</sequence>
<gene>
    <name evidence="1" type="ORF">CRV2_00011511</name>
</gene>
<protein>
    <submittedName>
        <fullName evidence="1">Uncharacterized protein</fullName>
    </submittedName>
</protein>